<keyword evidence="6" id="KW-0449">Lipoprotein</keyword>
<evidence type="ECO:0000256" key="1">
    <source>
        <dbReference type="ARBA" id="ARBA00004459"/>
    </source>
</evidence>
<evidence type="ECO:0000313" key="8">
    <source>
        <dbReference type="EMBL" id="TDG04682.1"/>
    </source>
</evidence>
<sequence>MRVISWTRAAAPSAWTPRAILAAFALSAVALAGCGQRGALYMPTVPPLPPKPNFETAQPETGATPASAPASAPESASAPVGMIPDTSGTPLSLSPDTDLSTTPATTGSPQPASDATPTQ</sequence>
<evidence type="ECO:0000256" key="7">
    <source>
        <dbReference type="SAM" id="MobiDB-lite"/>
    </source>
</evidence>
<evidence type="ECO:0000256" key="3">
    <source>
        <dbReference type="ARBA" id="ARBA00023136"/>
    </source>
</evidence>
<dbReference type="NCBIfam" id="NF047847">
    <property type="entry name" value="SS_mature_LptM"/>
    <property type="match status" value="1"/>
</dbReference>
<name>A0A4R5L964_9BURK</name>
<dbReference type="Pfam" id="PF13627">
    <property type="entry name" value="LptM_cons"/>
    <property type="match status" value="1"/>
</dbReference>
<dbReference type="Proteomes" id="UP000295606">
    <property type="component" value="Unassembled WGS sequence"/>
</dbReference>
<feature type="region of interest" description="Disordered" evidence="7">
    <location>
        <begin position="45"/>
        <end position="119"/>
    </location>
</feature>
<dbReference type="InterPro" id="IPR032831">
    <property type="entry name" value="LptM_cons"/>
</dbReference>
<keyword evidence="2" id="KW-0732">Signal</keyword>
<proteinExistence type="predicted"/>
<accession>A0A4R5L964</accession>
<evidence type="ECO:0000256" key="6">
    <source>
        <dbReference type="ARBA" id="ARBA00023288"/>
    </source>
</evidence>
<gene>
    <name evidence="8" type="ORF">E1N52_28810</name>
</gene>
<evidence type="ECO:0000313" key="9">
    <source>
        <dbReference type="Proteomes" id="UP000295606"/>
    </source>
</evidence>
<dbReference type="OrthoDB" id="9035120at2"/>
<keyword evidence="5" id="KW-0998">Cell outer membrane</keyword>
<dbReference type="GO" id="GO:0009279">
    <property type="term" value="C:cell outer membrane"/>
    <property type="evidence" value="ECO:0007669"/>
    <property type="project" value="UniProtKB-SubCell"/>
</dbReference>
<reference evidence="8 9" key="1">
    <citation type="submission" date="2019-03" db="EMBL/GenBank/DDBJ databases">
        <title>Paraburkholderia sp. isolated from native Mimosa gymnas in Guartela State Park, Brazil.</title>
        <authorList>
            <person name="Paulitsch F."/>
            <person name="Hungria M."/>
            <person name="Delamuta J.R.M."/>
            <person name="Ribeiro R.A."/>
            <person name="Dall'Agnol R."/>
            <person name="Silva J.S.B."/>
        </authorList>
    </citation>
    <scope>NUCLEOTIDE SEQUENCE [LARGE SCALE GENOMIC DNA]</scope>
    <source>
        <strain evidence="8 9">CNPSo 3008</strain>
    </source>
</reference>
<evidence type="ECO:0000256" key="4">
    <source>
        <dbReference type="ARBA" id="ARBA00023139"/>
    </source>
</evidence>
<dbReference type="PROSITE" id="PS51257">
    <property type="entry name" value="PROKAR_LIPOPROTEIN"/>
    <property type="match status" value="1"/>
</dbReference>
<dbReference type="RefSeq" id="WP_133186282.1">
    <property type="nucleotide sequence ID" value="NZ_SMOD01000026.1"/>
</dbReference>
<evidence type="ECO:0000256" key="2">
    <source>
        <dbReference type="ARBA" id="ARBA00022729"/>
    </source>
</evidence>
<comment type="caution">
    <text evidence="8">The sequence shown here is derived from an EMBL/GenBank/DDBJ whole genome shotgun (WGS) entry which is preliminary data.</text>
</comment>
<evidence type="ECO:0008006" key="10">
    <source>
        <dbReference type="Google" id="ProtNLM"/>
    </source>
</evidence>
<evidence type="ECO:0000256" key="5">
    <source>
        <dbReference type="ARBA" id="ARBA00023237"/>
    </source>
</evidence>
<dbReference type="EMBL" id="SMOD01000026">
    <property type="protein sequence ID" value="TDG04682.1"/>
    <property type="molecule type" value="Genomic_DNA"/>
</dbReference>
<dbReference type="AlphaFoldDB" id="A0A4R5L964"/>
<feature type="compositionally biased region" description="Low complexity" evidence="7">
    <location>
        <begin position="63"/>
        <end position="79"/>
    </location>
</feature>
<organism evidence="8 9">
    <name type="scientific">Paraburkholderia guartelaensis</name>
    <dbReference type="NCBI Taxonomy" id="2546446"/>
    <lineage>
        <taxon>Bacteria</taxon>
        <taxon>Pseudomonadati</taxon>
        <taxon>Pseudomonadota</taxon>
        <taxon>Betaproteobacteria</taxon>
        <taxon>Burkholderiales</taxon>
        <taxon>Burkholderiaceae</taxon>
        <taxon>Paraburkholderia</taxon>
    </lineage>
</organism>
<keyword evidence="3" id="KW-0472">Membrane</keyword>
<keyword evidence="4" id="KW-0564">Palmitate</keyword>
<feature type="compositionally biased region" description="Polar residues" evidence="7">
    <location>
        <begin position="86"/>
        <end position="119"/>
    </location>
</feature>
<protein>
    <recommendedName>
        <fullName evidence="10">Lipoprotein</fullName>
    </recommendedName>
</protein>
<comment type="subcellular location">
    <subcellularLocation>
        <location evidence="1">Cell outer membrane</location>
        <topology evidence="1">Lipid-anchor</topology>
    </subcellularLocation>
</comment>